<dbReference type="AlphaFoldDB" id="A0AA48L1T2"/>
<protein>
    <recommendedName>
        <fullName evidence="6">Ubiquitin-like domain-containing protein</fullName>
    </recommendedName>
</protein>
<dbReference type="EMBL" id="AP028213">
    <property type="protein sequence ID" value="BEI89482.1"/>
    <property type="molecule type" value="Genomic_DNA"/>
</dbReference>
<dbReference type="GeneID" id="85493353"/>
<evidence type="ECO:0000256" key="3">
    <source>
        <dbReference type="ARBA" id="ARBA00022989"/>
    </source>
</evidence>
<dbReference type="Proteomes" id="UP001233271">
    <property type="component" value="Chromosome 2"/>
</dbReference>
<evidence type="ECO:0000259" key="6">
    <source>
        <dbReference type="PROSITE" id="PS50053"/>
    </source>
</evidence>
<sequence>MNTDPRDPTRPASPPLPSPRAAQADGLRPRSFPSSATLRVHIQTPFADQGQHHNHAWDVPRSMTVAEAKDAIASGLAGYGRWERDGLRLVWRGRILRDQDALDTVLTDAAPTLHLVARPIVRRPTHITLPPPTQATPTETKTSLPTRSSPDTAALADCVHYLLFATREHLCALIGAEALEWAKTYPAPTVSRDTAKMAVVSVIRPYAESGSWVGWEAAFAADASDWPALENMWKALGRDTVTAEIHTLWKTGTGREFASAGETADVELDRTIYSLHLPPLADMVPIQLIQLLQYLRVTTLLSPLSAALSTTQSPEPVSIPTPTITTTPPRGFSLTVRHTQRRVMLRVRFSFALMQHQFWSAARLATIIWMLTRGMGWSDQRLWLLAGAAFGWWCVDGYNQWSAETREARVRERRAQRRADAQARLADPEANRAHLEAVARGEARDERPEENPLDPAIMATETAETDDARGTSVQPLHAALPLLHLDADAIQLRLPENESGNTLRRTPDANPSVLVTHVLLPVYLWFLTLVPAFEARRAREIRARERTMRSVVAEMNVVGDEPDGESRPLMLPDGISRHARKYYARVAERTEGIDWDEEREAQRAMGVQDEEAQPGVALL</sequence>
<dbReference type="GO" id="GO:0030968">
    <property type="term" value="P:endoplasmic reticulum unfolded protein response"/>
    <property type="evidence" value="ECO:0007669"/>
    <property type="project" value="TreeGrafter"/>
</dbReference>
<keyword evidence="4" id="KW-0472">Membrane</keyword>
<keyword evidence="3" id="KW-1133">Transmembrane helix</keyword>
<keyword evidence="8" id="KW-1185">Reference proteome</keyword>
<dbReference type="PANTHER" id="PTHR12943">
    <property type="entry name" value="HOMOCYSTEINE-RESPONSIVE ENDOPLASMIC RETICULUM-RESIDENT UNIQUITIN-LIKE DOMAIN HERPUD PROTEIN FAMILY MEMBER"/>
    <property type="match status" value="1"/>
</dbReference>
<feature type="region of interest" description="Disordered" evidence="5">
    <location>
        <begin position="126"/>
        <end position="148"/>
    </location>
</feature>
<dbReference type="InterPro" id="IPR000626">
    <property type="entry name" value="Ubiquitin-like_dom"/>
</dbReference>
<reference evidence="7" key="1">
    <citation type="journal article" date="2023" name="BMC Genomics">
        <title>Chromosome-level genome assemblies of Cutaneotrichosporon spp. (Trichosporonales, Basidiomycota) reveal imbalanced evolution between nucleotide sequences and chromosome synteny.</title>
        <authorList>
            <person name="Kobayashi Y."/>
            <person name="Kayamori A."/>
            <person name="Aoki K."/>
            <person name="Shiwa Y."/>
            <person name="Matsutani M."/>
            <person name="Fujita N."/>
            <person name="Sugita T."/>
            <person name="Iwasaki W."/>
            <person name="Tanaka N."/>
            <person name="Takashima M."/>
        </authorList>
    </citation>
    <scope>NUCLEOTIDE SEQUENCE</scope>
    <source>
        <strain evidence="7">HIS019</strain>
    </source>
</reference>
<proteinExistence type="predicted"/>
<evidence type="ECO:0000256" key="1">
    <source>
        <dbReference type="ARBA" id="ARBA00004370"/>
    </source>
</evidence>
<dbReference type="InterPro" id="IPR029071">
    <property type="entry name" value="Ubiquitin-like_domsf"/>
</dbReference>
<evidence type="ECO:0000256" key="5">
    <source>
        <dbReference type="SAM" id="MobiDB-lite"/>
    </source>
</evidence>
<dbReference type="GO" id="GO:0016020">
    <property type="term" value="C:membrane"/>
    <property type="evidence" value="ECO:0007669"/>
    <property type="project" value="UniProtKB-SubCell"/>
</dbReference>
<dbReference type="Gene3D" id="3.10.20.90">
    <property type="entry name" value="Phosphatidylinositol 3-kinase Catalytic Subunit, Chain A, domain 1"/>
    <property type="match status" value="1"/>
</dbReference>
<comment type="subcellular location">
    <subcellularLocation>
        <location evidence="1">Membrane</location>
    </subcellularLocation>
</comment>
<feature type="compositionally biased region" description="Polar residues" evidence="5">
    <location>
        <begin position="135"/>
        <end position="148"/>
    </location>
</feature>
<dbReference type="PANTHER" id="PTHR12943:SF27">
    <property type="entry name" value="HOMOCYSTEINE-INDUCED ENDOPLASMIC RETICULUM PROTEIN, ISOFORM A"/>
    <property type="match status" value="1"/>
</dbReference>
<keyword evidence="2" id="KW-0812">Transmembrane</keyword>
<gene>
    <name evidence="7" type="ORF">CcaverHIS019_0208440</name>
</gene>
<evidence type="ECO:0000313" key="8">
    <source>
        <dbReference type="Proteomes" id="UP001233271"/>
    </source>
</evidence>
<dbReference type="PROSITE" id="PS50053">
    <property type="entry name" value="UBIQUITIN_2"/>
    <property type="match status" value="1"/>
</dbReference>
<name>A0AA48L1T2_9TREE</name>
<evidence type="ECO:0000313" key="7">
    <source>
        <dbReference type="EMBL" id="BEI89482.1"/>
    </source>
</evidence>
<dbReference type="InterPro" id="IPR039751">
    <property type="entry name" value="HERPUD1/2"/>
</dbReference>
<organism evidence="7 8">
    <name type="scientific">Cutaneotrichosporon cavernicola</name>
    <dbReference type="NCBI Taxonomy" id="279322"/>
    <lineage>
        <taxon>Eukaryota</taxon>
        <taxon>Fungi</taxon>
        <taxon>Dikarya</taxon>
        <taxon>Basidiomycota</taxon>
        <taxon>Agaricomycotina</taxon>
        <taxon>Tremellomycetes</taxon>
        <taxon>Trichosporonales</taxon>
        <taxon>Trichosporonaceae</taxon>
        <taxon>Cutaneotrichosporon</taxon>
    </lineage>
</organism>
<dbReference type="KEGG" id="ccac:CcaHIS019_0208440"/>
<accession>A0AA48L1T2</accession>
<feature type="region of interest" description="Disordered" evidence="5">
    <location>
        <begin position="1"/>
        <end position="32"/>
    </location>
</feature>
<evidence type="ECO:0000256" key="4">
    <source>
        <dbReference type="ARBA" id="ARBA00023136"/>
    </source>
</evidence>
<feature type="domain" description="Ubiquitin-like" evidence="6">
    <location>
        <begin position="40"/>
        <end position="118"/>
    </location>
</feature>
<dbReference type="RefSeq" id="XP_060454748.1">
    <property type="nucleotide sequence ID" value="XM_060597902.1"/>
</dbReference>
<dbReference type="SUPFAM" id="SSF54236">
    <property type="entry name" value="Ubiquitin-like"/>
    <property type="match status" value="1"/>
</dbReference>
<evidence type="ECO:0000256" key="2">
    <source>
        <dbReference type="ARBA" id="ARBA00022692"/>
    </source>
</evidence>